<proteinExistence type="inferred from homology"/>
<evidence type="ECO:0000313" key="9">
    <source>
        <dbReference type="Proteomes" id="UP000191897"/>
    </source>
</evidence>
<name>A0A1S7P760_AGRTU</name>
<feature type="domain" description="Outer membrane protein beta-barrel" evidence="7">
    <location>
        <begin position="42"/>
        <end position="209"/>
    </location>
</feature>
<evidence type="ECO:0000259" key="7">
    <source>
        <dbReference type="Pfam" id="PF13505"/>
    </source>
</evidence>
<evidence type="ECO:0000256" key="3">
    <source>
        <dbReference type="ARBA" id="ARBA00023136"/>
    </source>
</evidence>
<evidence type="ECO:0000256" key="1">
    <source>
        <dbReference type="ARBA" id="ARBA00004442"/>
    </source>
</evidence>
<dbReference type="EMBL" id="FBWC01000008">
    <property type="protein sequence ID" value="CUX16537.1"/>
    <property type="molecule type" value="Genomic_DNA"/>
</dbReference>
<evidence type="ECO:0000256" key="5">
    <source>
        <dbReference type="ARBA" id="ARBA00038306"/>
    </source>
</evidence>
<dbReference type="InterPro" id="IPR027385">
    <property type="entry name" value="Beta-barrel_OMP"/>
</dbReference>
<dbReference type="GeneID" id="97365272"/>
<dbReference type="AlphaFoldDB" id="A0A1S7P760"/>
<reference evidence="8 9" key="1">
    <citation type="submission" date="2016-01" db="EMBL/GenBank/DDBJ databases">
        <authorList>
            <person name="Oliw E.H."/>
        </authorList>
    </citation>
    <scope>NUCLEOTIDE SEQUENCE [LARGE SCALE GENOMIC DNA]</scope>
    <source>
        <strain evidence="8 9">Kerr 14</strain>
    </source>
</reference>
<protein>
    <recommendedName>
        <fullName evidence="7">Outer membrane protein beta-barrel domain-containing protein</fullName>
    </recommendedName>
</protein>
<keyword evidence="2 6" id="KW-0732">Signal</keyword>
<dbReference type="Gene3D" id="2.40.160.20">
    <property type="match status" value="1"/>
</dbReference>
<evidence type="ECO:0000313" key="8">
    <source>
        <dbReference type="EMBL" id="CUX16537.1"/>
    </source>
</evidence>
<dbReference type="InterPro" id="IPR051692">
    <property type="entry name" value="OMP-like"/>
</dbReference>
<dbReference type="InterPro" id="IPR011250">
    <property type="entry name" value="OMP/PagP_B-barrel"/>
</dbReference>
<feature type="chain" id="PRO_5012639357" description="Outer membrane protein beta-barrel domain-containing protein" evidence="6">
    <location>
        <begin position="24"/>
        <end position="209"/>
    </location>
</feature>
<accession>A0A1S7P760</accession>
<keyword evidence="4" id="KW-0998">Cell outer membrane</keyword>
<comment type="similarity">
    <text evidence="5">Belongs to the Omp25/RopB family.</text>
</comment>
<gene>
    <name evidence="8" type="ORF">AGR4C_Cc160117</name>
</gene>
<feature type="signal peptide" evidence="6">
    <location>
        <begin position="1"/>
        <end position="23"/>
    </location>
</feature>
<dbReference type="RefSeq" id="WP_080866434.1">
    <property type="nucleotide sequence ID" value="NZ_LT009730.1"/>
</dbReference>
<organism evidence="8 9">
    <name type="scientific">Agrobacterium tumefaciens str. Kerr 14</name>
    <dbReference type="NCBI Taxonomy" id="1183424"/>
    <lineage>
        <taxon>Bacteria</taxon>
        <taxon>Pseudomonadati</taxon>
        <taxon>Pseudomonadota</taxon>
        <taxon>Alphaproteobacteria</taxon>
        <taxon>Hyphomicrobiales</taxon>
        <taxon>Rhizobiaceae</taxon>
        <taxon>Rhizobium/Agrobacterium group</taxon>
        <taxon>Agrobacterium</taxon>
        <taxon>Agrobacterium tumefaciens complex</taxon>
    </lineage>
</organism>
<dbReference type="Proteomes" id="UP000191897">
    <property type="component" value="Unassembled WGS sequence"/>
</dbReference>
<sequence length="209" mass="21649">MSIIKKSLVAATVAVAVAGNAYSADLTNYNTQQSFDYGSQPAFSWGGAYVGVHGGVASPKFNPLASGRGLTGGVQAGYNFQFGSGVVGAELEGSYLGNEARVPNGRLRERFRGAAKMKAGVALDQTLIYGTAGLTTTKFKDGNGVTGPDGWKQGYLVGAGVEQSFGGGLSAKFEYNYLSTGNVATTTSSGRSKTDVSDHVIKAGLNYRF</sequence>
<dbReference type="Pfam" id="PF13505">
    <property type="entry name" value="OMP_b-brl"/>
    <property type="match status" value="1"/>
</dbReference>
<keyword evidence="3" id="KW-0472">Membrane</keyword>
<evidence type="ECO:0000256" key="6">
    <source>
        <dbReference type="SAM" id="SignalP"/>
    </source>
</evidence>
<dbReference type="SUPFAM" id="SSF56925">
    <property type="entry name" value="OMPA-like"/>
    <property type="match status" value="1"/>
</dbReference>
<comment type="subcellular location">
    <subcellularLocation>
        <location evidence="1">Cell outer membrane</location>
    </subcellularLocation>
</comment>
<dbReference type="PANTHER" id="PTHR34001:SF3">
    <property type="entry name" value="BLL7405 PROTEIN"/>
    <property type="match status" value="1"/>
</dbReference>
<dbReference type="PANTHER" id="PTHR34001">
    <property type="entry name" value="BLL7405 PROTEIN"/>
    <property type="match status" value="1"/>
</dbReference>
<evidence type="ECO:0000256" key="2">
    <source>
        <dbReference type="ARBA" id="ARBA00022729"/>
    </source>
</evidence>
<dbReference type="GO" id="GO:0009279">
    <property type="term" value="C:cell outer membrane"/>
    <property type="evidence" value="ECO:0007669"/>
    <property type="project" value="UniProtKB-SubCell"/>
</dbReference>
<evidence type="ECO:0000256" key="4">
    <source>
        <dbReference type="ARBA" id="ARBA00023237"/>
    </source>
</evidence>